<sequence length="141" mass="16745">MRHNSNSKIFMIFSLLIVTAVGFLFKYYPGLGRQWFNNNGSAIFYEIFWCLLAFWFFNSRKAIVQIPIWVFVITCILEFLQLWHPPILEAMRATLIGKLLLGNTFSWWDFPHYVFGCILGWLWLRKLREIDNNAKKSQGQT</sequence>
<accession>A0A0M4SWD8</accession>
<keyword evidence="3" id="KW-1185">Reference proteome</keyword>
<keyword evidence="1" id="KW-0472">Membrane</keyword>
<evidence type="ECO:0008006" key="4">
    <source>
        <dbReference type="Google" id="ProtNLM"/>
    </source>
</evidence>
<dbReference type="Proteomes" id="UP000062645">
    <property type="component" value="Chromosome"/>
</dbReference>
<dbReference type="InterPro" id="IPR021257">
    <property type="entry name" value="DUF2809"/>
</dbReference>
<feature type="transmembrane region" description="Helical" evidence="1">
    <location>
        <begin position="9"/>
        <end position="28"/>
    </location>
</feature>
<reference evidence="2 3" key="2">
    <citation type="journal article" date="2016" name="Genome Announc.">
        <title>Draft Genome Sequence of the N2-Fixing Cyanobacterium Nostoc piscinale CENA21, Isolated from the Brazilian Amazon Floodplain.</title>
        <authorList>
            <person name="Leao T."/>
            <person name="Guimaraes P.I."/>
            <person name="de Melo A.G."/>
            <person name="Ramos R.T."/>
            <person name="Leao P.N."/>
            <person name="Silva A."/>
            <person name="Fiore M.F."/>
            <person name="Schneider M.P."/>
        </authorList>
    </citation>
    <scope>NUCLEOTIDE SEQUENCE [LARGE SCALE GENOMIC DNA]</scope>
    <source>
        <strain evidence="2 3">CENA21</strain>
    </source>
</reference>
<organism evidence="2 3">
    <name type="scientific">Nostoc piscinale CENA21</name>
    <dbReference type="NCBI Taxonomy" id="224013"/>
    <lineage>
        <taxon>Bacteria</taxon>
        <taxon>Bacillati</taxon>
        <taxon>Cyanobacteriota</taxon>
        <taxon>Cyanophyceae</taxon>
        <taxon>Nostocales</taxon>
        <taxon>Nostocaceae</taxon>
        <taxon>Nostoc</taxon>
    </lineage>
</organism>
<evidence type="ECO:0000313" key="3">
    <source>
        <dbReference type="Proteomes" id="UP000062645"/>
    </source>
</evidence>
<keyword evidence="1" id="KW-1133">Transmembrane helix</keyword>
<evidence type="ECO:0000256" key="1">
    <source>
        <dbReference type="SAM" id="Phobius"/>
    </source>
</evidence>
<feature type="transmembrane region" description="Helical" evidence="1">
    <location>
        <begin position="40"/>
        <end position="57"/>
    </location>
</feature>
<dbReference type="AlphaFoldDB" id="A0A0M4SWD8"/>
<proteinExistence type="predicted"/>
<feature type="transmembrane region" description="Helical" evidence="1">
    <location>
        <begin position="64"/>
        <end position="84"/>
    </location>
</feature>
<dbReference type="PATRIC" id="fig|224013.5.peg.2267"/>
<reference evidence="3" key="1">
    <citation type="submission" date="2015-07" db="EMBL/GenBank/DDBJ databases">
        <title>Genome Of Nitrogen-Fixing Cyanobacterium Nostoc piscinale CENA21 From Solimoes/Amazon River Floodplain Sediments And Comparative Genomics To Uncover Biosynthetic Natural Products Potential.</title>
        <authorList>
            <person name="Leao T.F."/>
            <person name="Leao P.N."/>
            <person name="Guimaraes P.I."/>
            <person name="de Melo A.G.C."/>
            <person name="Ramos R.T.J."/>
            <person name="Silva A."/>
            <person name="Fiore M.F."/>
            <person name="Schneider M.P.C."/>
        </authorList>
    </citation>
    <scope>NUCLEOTIDE SEQUENCE [LARGE SCALE GENOMIC DNA]</scope>
    <source>
        <strain evidence="3">CENA21</strain>
    </source>
</reference>
<dbReference type="STRING" id="224013.ACX27_09360"/>
<dbReference type="Pfam" id="PF10990">
    <property type="entry name" value="DUF2809"/>
    <property type="match status" value="1"/>
</dbReference>
<name>A0A0M4SWD8_9NOSO</name>
<keyword evidence="1" id="KW-0812">Transmembrane</keyword>
<dbReference type="OrthoDB" id="512727at2"/>
<dbReference type="KEGG" id="npz:ACX27_09360"/>
<gene>
    <name evidence="2" type="ORF">ACX27_09360</name>
</gene>
<protein>
    <recommendedName>
        <fullName evidence="4">DUF2809 domain-containing protein</fullName>
    </recommendedName>
</protein>
<evidence type="ECO:0000313" key="2">
    <source>
        <dbReference type="EMBL" id="ALF53009.1"/>
    </source>
</evidence>
<dbReference type="EMBL" id="CP012036">
    <property type="protein sequence ID" value="ALF53009.1"/>
    <property type="molecule type" value="Genomic_DNA"/>
</dbReference>
<feature type="transmembrane region" description="Helical" evidence="1">
    <location>
        <begin position="104"/>
        <end position="124"/>
    </location>
</feature>
<dbReference type="RefSeq" id="WP_062291306.1">
    <property type="nucleotide sequence ID" value="NZ_CP012036.1"/>
</dbReference>